<keyword evidence="2" id="KW-1185">Reference proteome</keyword>
<organism evidence="1 2">
    <name type="scientific">Pluteus cervinus</name>
    <dbReference type="NCBI Taxonomy" id="181527"/>
    <lineage>
        <taxon>Eukaryota</taxon>
        <taxon>Fungi</taxon>
        <taxon>Dikarya</taxon>
        <taxon>Basidiomycota</taxon>
        <taxon>Agaricomycotina</taxon>
        <taxon>Agaricomycetes</taxon>
        <taxon>Agaricomycetidae</taxon>
        <taxon>Agaricales</taxon>
        <taxon>Pluteineae</taxon>
        <taxon>Pluteaceae</taxon>
        <taxon>Pluteus</taxon>
    </lineage>
</organism>
<evidence type="ECO:0000313" key="2">
    <source>
        <dbReference type="Proteomes" id="UP000308600"/>
    </source>
</evidence>
<reference evidence="1 2" key="1">
    <citation type="journal article" date="2019" name="Nat. Ecol. Evol.">
        <title>Megaphylogeny resolves global patterns of mushroom evolution.</title>
        <authorList>
            <person name="Varga T."/>
            <person name="Krizsan K."/>
            <person name="Foldi C."/>
            <person name="Dima B."/>
            <person name="Sanchez-Garcia M."/>
            <person name="Sanchez-Ramirez S."/>
            <person name="Szollosi G.J."/>
            <person name="Szarkandi J.G."/>
            <person name="Papp V."/>
            <person name="Albert L."/>
            <person name="Andreopoulos W."/>
            <person name="Angelini C."/>
            <person name="Antonin V."/>
            <person name="Barry K.W."/>
            <person name="Bougher N.L."/>
            <person name="Buchanan P."/>
            <person name="Buyck B."/>
            <person name="Bense V."/>
            <person name="Catcheside P."/>
            <person name="Chovatia M."/>
            <person name="Cooper J."/>
            <person name="Damon W."/>
            <person name="Desjardin D."/>
            <person name="Finy P."/>
            <person name="Geml J."/>
            <person name="Haridas S."/>
            <person name="Hughes K."/>
            <person name="Justo A."/>
            <person name="Karasinski D."/>
            <person name="Kautmanova I."/>
            <person name="Kiss B."/>
            <person name="Kocsube S."/>
            <person name="Kotiranta H."/>
            <person name="LaButti K.M."/>
            <person name="Lechner B.E."/>
            <person name="Liimatainen K."/>
            <person name="Lipzen A."/>
            <person name="Lukacs Z."/>
            <person name="Mihaltcheva S."/>
            <person name="Morgado L.N."/>
            <person name="Niskanen T."/>
            <person name="Noordeloos M.E."/>
            <person name="Ohm R.A."/>
            <person name="Ortiz-Santana B."/>
            <person name="Ovrebo C."/>
            <person name="Racz N."/>
            <person name="Riley R."/>
            <person name="Savchenko A."/>
            <person name="Shiryaev A."/>
            <person name="Soop K."/>
            <person name="Spirin V."/>
            <person name="Szebenyi C."/>
            <person name="Tomsovsky M."/>
            <person name="Tulloss R.E."/>
            <person name="Uehling J."/>
            <person name="Grigoriev I.V."/>
            <person name="Vagvolgyi C."/>
            <person name="Papp T."/>
            <person name="Martin F.M."/>
            <person name="Miettinen O."/>
            <person name="Hibbett D.S."/>
            <person name="Nagy L.G."/>
        </authorList>
    </citation>
    <scope>NUCLEOTIDE SEQUENCE [LARGE SCALE GENOMIC DNA]</scope>
    <source>
        <strain evidence="1 2">NL-1719</strain>
    </source>
</reference>
<protein>
    <submittedName>
        <fullName evidence="1">Uncharacterized protein</fullName>
    </submittedName>
</protein>
<gene>
    <name evidence="1" type="ORF">BDN72DRAFT_907494</name>
</gene>
<proteinExistence type="predicted"/>
<accession>A0ACD2ZWP3</accession>
<evidence type="ECO:0000313" key="1">
    <source>
        <dbReference type="EMBL" id="TFK57794.1"/>
    </source>
</evidence>
<name>A0ACD2ZWP3_9AGAR</name>
<sequence>MAKALRAKPSAEKHALNQAENRARNQAVGDAHSLVHSMVTSLARNHRRSKRWANNQIYIPQRRPRKPSPWNGFVQEKLRAANEGLPVGSRQLLFQFLKAHNTELCVEYKSLSQQHRDALVCNLQIVPEKCIKVIRDSPRAHSRRVTTGFTKLTAMLSTLVALTGLEMIVIGVCGQYNDINKPEVFCTPRMEEFTEDVLGMTVEELALKGDGCPYSSPR</sequence>
<dbReference type="EMBL" id="ML210052">
    <property type="protein sequence ID" value="TFK57794.1"/>
    <property type="molecule type" value="Genomic_DNA"/>
</dbReference>
<dbReference type="Proteomes" id="UP000308600">
    <property type="component" value="Unassembled WGS sequence"/>
</dbReference>